<accession>A0AAN9MSC6</accession>
<gene>
    <name evidence="1" type="ORF">VNO77_02091</name>
</gene>
<dbReference type="EMBL" id="JAYMYQ010000001">
    <property type="protein sequence ID" value="KAK7360115.1"/>
    <property type="molecule type" value="Genomic_DNA"/>
</dbReference>
<reference evidence="1 2" key="1">
    <citation type="submission" date="2024-01" db="EMBL/GenBank/DDBJ databases">
        <title>The genomes of 5 underutilized Papilionoideae crops provide insights into root nodulation and disease resistanc.</title>
        <authorList>
            <person name="Jiang F."/>
        </authorList>
    </citation>
    <scope>NUCLEOTIDE SEQUENCE [LARGE SCALE GENOMIC DNA]</scope>
    <source>
        <strain evidence="1">LVBAO_FW01</strain>
        <tissue evidence="1">Leaves</tissue>
    </source>
</reference>
<proteinExistence type="predicted"/>
<evidence type="ECO:0000313" key="2">
    <source>
        <dbReference type="Proteomes" id="UP001367508"/>
    </source>
</evidence>
<dbReference type="Proteomes" id="UP001367508">
    <property type="component" value="Unassembled WGS sequence"/>
</dbReference>
<evidence type="ECO:0000313" key="1">
    <source>
        <dbReference type="EMBL" id="KAK7360115.1"/>
    </source>
</evidence>
<sequence length="87" mass="10261">MLTMRLYANLLTFRSSFSDLGIRLNFMHIRHANMIGSRWFMKLNFTLKIRIQRLFPEAYKKPFLIEIGESDAKAVKQKVSNLRALRG</sequence>
<keyword evidence="2" id="KW-1185">Reference proteome</keyword>
<dbReference type="AlphaFoldDB" id="A0AAN9MSC6"/>
<name>A0AAN9MSC6_CANGL</name>
<protein>
    <submittedName>
        <fullName evidence="1">Uncharacterized protein</fullName>
    </submittedName>
</protein>
<comment type="caution">
    <text evidence="1">The sequence shown here is derived from an EMBL/GenBank/DDBJ whole genome shotgun (WGS) entry which is preliminary data.</text>
</comment>
<organism evidence="1 2">
    <name type="scientific">Canavalia gladiata</name>
    <name type="common">Sword bean</name>
    <name type="synonym">Dolichos gladiatus</name>
    <dbReference type="NCBI Taxonomy" id="3824"/>
    <lineage>
        <taxon>Eukaryota</taxon>
        <taxon>Viridiplantae</taxon>
        <taxon>Streptophyta</taxon>
        <taxon>Embryophyta</taxon>
        <taxon>Tracheophyta</taxon>
        <taxon>Spermatophyta</taxon>
        <taxon>Magnoliopsida</taxon>
        <taxon>eudicotyledons</taxon>
        <taxon>Gunneridae</taxon>
        <taxon>Pentapetalae</taxon>
        <taxon>rosids</taxon>
        <taxon>fabids</taxon>
        <taxon>Fabales</taxon>
        <taxon>Fabaceae</taxon>
        <taxon>Papilionoideae</taxon>
        <taxon>50 kb inversion clade</taxon>
        <taxon>NPAAA clade</taxon>
        <taxon>indigoferoid/millettioid clade</taxon>
        <taxon>Phaseoleae</taxon>
        <taxon>Canavalia</taxon>
    </lineage>
</organism>